<evidence type="ECO:0000256" key="4">
    <source>
        <dbReference type="ARBA" id="ARBA00022695"/>
    </source>
</evidence>
<keyword evidence="4 10" id="KW-0548">Nucleotidyltransferase</keyword>
<dbReference type="SUPFAM" id="SSF48019">
    <property type="entry name" value="post-AAA+ oligomerization domain-like"/>
    <property type="match status" value="1"/>
</dbReference>
<feature type="domain" description="DNA polymerase III delta N-terminal" evidence="9">
    <location>
        <begin position="24"/>
        <end position="119"/>
    </location>
</feature>
<proteinExistence type="inferred from homology"/>
<evidence type="ECO:0000259" key="9">
    <source>
        <dbReference type="Pfam" id="PF06144"/>
    </source>
</evidence>
<evidence type="ECO:0000313" key="10">
    <source>
        <dbReference type="EMBL" id="MEX4005946.1"/>
    </source>
</evidence>
<evidence type="ECO:0000256" key="8">
    <source>
        <dbReference type="ARBA" id="ARBA00049244"/>
    </source>
</evidence>
<dbReference type="PANTHER" id="PTHR34388">
    <property type="entry name" value="DNA POLYMERASE III SUBUNIT DELTA"/>
    <property type="match status" value="1"/>
</dbReference>
<reference evidence="10 11" key="1">
    <citation type="submission" date="2024-01" db="EMBL/GenBank/DDBJ databases">
        <title>New evidence supports the origin of RcGTA from prophage.</title>
        <authorList>
            <person name="Xu Y."/>
            <person name="Liu B."/>
            <person name="Chen F."/>
        </authorList>
    </citation>
    <scope>NUCLEOTIDE SEQUENCE [LARGE SCALE GENOMIC DNA]</scope>
    <source>
        <strain evidence="10 11">CBW1107-2</strain>
    </source>
</reference>
<gene>
    <name evidence="10" type="primary">holA</name>
    <name evidence="10" type="ORF">V1479_01445</name>
</gene>
<name>A0ABV3WMR4_9HYPH</name>
<keyword evidence="11" id="KW-1185">Reference proteome</keyword>
<dbReference type="NCBIfam" id="TIGR01128">
    <property type="entry name" value="holA"/>
    <property type="match status" value="1"/>
</dbReference>
<dbReference type="InterPro" id="IPR005790">
    <property type="entry name" value="DNA_polIII_delta"/>
</dbReference>
<dbReference type="Gene3D" id="1.20.272.10">
    <property type="match status" value="1"/>
</dbReference>
<dbReference type="RefSeq" id="WP_368801349.1">
    <property type="nucleotide sequence ID" value="NZ_JAZHFV010000001.1"/>
</dbReference>
<dbReference type="GO" id="GO:0003887">
    <property type="term" value="F:DNA-directed DNA polymerase activity"/>
    <property type="evidence" value="ECO:0007669"/>
    <property type="project" value="UniProtKB-EC"/>
</dbReference>
<dbReference type="InterPro" id="IPR010372">
    <property type="entry name" value="DNA_pol3_delta_N"/>
</dbReference>
<organism evidence="10 11">
    <name type="scientific">Neoaquamicrobium sediminum</name>
    <dbReference type="NCBI Taxonomy" id="1849104"/>
    <lineage>
        <taxon>Bacteria</taxon>
        <taxon>Pseudomonadati</taxon>
        <taxon>Pseudomonadota</taxon>
        <taxon>Alphaproteobacteria</taxon>
        <taxon>Hyphomicrobiales</taxon>
        <taxon>Phyllobacteriaceae</taxon>
        <taxon>Neoaquamicrobium</taxon>
    </lineage>
</organism>
<evidence type="ECO:0000256" key="5">
    <source>
        <dbReference type="ARBA" id="ARBA00022705"/>
    </source>
</evidence>
<dbReference type="Gene3D" id="3.40.50.300">
    <property type="entry name" value="P-loop containing nucleotide triphosphate hydrolases"/>
    <property type="match status" value="1"/>
</dbReference>
<accession>A0ABV3WMR4</accession>
<dbReference type="EMBL" id="JAZHFV010000001">
    <property type="protein sequence ID" value="MEX4005946.1"/>
    <property type="molecule type" value="Genomic_DNA"/>
</dbReference>
<dbReference type="Proteomes" id="UP001559025">
    <property type="component" value="Unassembled WGS sequence"/>
</dbReference>
<dbReference type="InterPro" id="IPR027417">
    <property type="entry name" value="P-loop_NTPase"/>
</dbReference>
<evidence type="ECO:0000256" key="6">
    <source>
        <dbReference type="ARBA" id="ARBA00022932"/>
    </source>
</evidence>
<comment type="caution">
    <text evidence="10">The sequence shown here is derived from an EMBL/GenBank/DDBJ whole genome shotgun (WGS) entry which is preliminary data.</text>
</comment>
<dbReference type="SUPFAM" id="SSF52540">
    <property type="entry name" value="P-loop containing nucleoside triphosphate hydrolases"/>
    <property type="match status" value="1"/>
</dbReference>
<dbReference type="PANTHER" id="PTHR34388:SF1">
    <property type="entry name" value="DNA POLYMERASE III SUBUNIT DELTA"/>
    <property type="match status" value="1"/>
</dbReference>
<dbReference type="Gene3D" id="1.10.8.60">
    <property type="match status" value="1"/>
</dbReference>
<keyword evidence="5" id="KW-0235">DNA replication</keyword>
<evidence type="ECO:0000256" key="3">
    <source>
        <dbReference type="ARBA" id="ARBA00022679"/>
    </source>
</evidence>
<keyword evidence="6" id="KW-0239">DNA-directed DNA polymerase</keyword>
<dbReference type="InterPro" id="IPR008921">
    <property type="entry name" value="DNA_pol3_clamp-load_cplx_C"/>
</dbReference>
<comment type="similarity">
    <text evidence="7">Belongs to the DNA polymerase HolA subunit family.</text>
</comment>
<sequence>MAQKKAHEVDSWLRRPDPNIRIVLIYGPDRGLVSERAKAFVASTGLNADDPFSSVRLDAGEVEAAPGRLSDEAGTVPMFSDQRLIWIKGAGAQKQLADEVKFLAASPPRDSIILIEAGDLKKGVALRSAVESAAAAMALPCYADEGRSIDAVIDEVLARDGLTIGMEGRQALRANLGGDRLATRSEIEKLALYCHGAREVTVDDINLMTGDVSGLSLDNAIDAVLSGHAAVFDTAFARLISSGTNPFLVLAGAMRQFQALSLMRNEMDSAGKAPGAVVASARPPVFFTRRKLVETALQRWTAPALSRALERLQAAVLLTRRRPDLATATARQALIALLVDSARAARR</sequence>
<dbReference type="Pfam" id="PF06144">
    <property type="entry name" value="DNA_pol3_delta"/>
    <property type="match status" value="1"/>
</dbReference>
<evidence type="ECO:0000313" key="11">
    <source>
        <dbReference type="Proteomes" id="UP001559025"/>
    </source>
</evidence>
<comment type="catalytic activity">
    <reaction evidence="8">
        <text>DNA(n) + a 2'-deoxyribonucleoside 5'-triphosphate = DNA(n+1) + diphosphate</text>
        <dbReference type="Rhea" id="RHEA:22508"/>
        <dbReference type="Rhea" id="RHEA-COMP:17339"/>
        <dbReference type="Rhea" id="RHEA-COMP:17340"/>
        <dbReference type="ChEBI" id="CHEBI:33019"/>
        <dbReference type="ChEBI" id="CHEBI:61560"/>
        <dbReference type="ChEBI" id="CHEBI:173112"/>
        <dbReference type="EC" id="2.7.7.7"/>
    </reaction>
</comment>
<evidence type="ECO:0000256" key="2">
    <source>
        <dbReference type="ARBA" id="ARBA00017703"/>
    </source>
</evidence>
<evidence type="ECO:0000256" key="7">
    <source>
        <dbReference type="ARBA" id="ARBA00034754"/>
    </source>
</evidence>
<protein>
    <recommendedName>
        <fullName evidence="2">DNA polymerase III subunit delta</fullName>
        <ecNumber evidence="1">2.7.7.7</ecNumber>
    </recommendedName>
</protein>
<evidence type="ECO:0000256" key="1">
    <source>
        <dbReference type="ARBA" id="ARBA00012417"/>
    </source>
</evidence>
<dbReference type="EC" id="2.7.7.7" evidence="1"/>
<keyword evidence="3 10" id="KW-0808">Transferase</keyword>